<dbReference type="Gene3D" id="1.10.3480.10">
    <property type="entry name" value="TorD-like"/>
    <property type="match status" value="1"/>
</dbReference>
<dbReference type="Proteomes" id="UP001419910">
    <property type="component" value="Unassembled WGS sequence"/>
</dbReference>
<dbReference type="EMBL" id="JBDIME010000003">
    <property type="protein sequence ID" value="MEN2788892.1"/>
    <property type="molecule type" value="Genomic_DNA"/>
</dbReference>
<comment type="caution">
    <text evidence="2">The sequence shown here is derived from an EMBL/GenBank/DDBJ whole genome shotgun (WGS) entry which is preliminary data.</text>
</comment>
<reference evidence="2 3" key="1">
    <citation type="submission" date="2024-05" db="EMBL/GenBank/DDBJ databases">
        <authorList>
            <person name="Liu Q."/>
            <person name="Xin Y.-H."/>
        </authorList>
    </citation>
    <scope>NUCLEOTIDE SEQUENCE [LARGE SCALE GENOMIC DNA]</scope>
    <source>
        <strain evidence="2 3">CGMCC 1.10181</strain>
    </source>
</reference>
<keyword evidence="1" id="KW-0534">Nitrate assimilation</keyword>
<dbReference type="SUPFAM" id="SSF89155">
    <property type="entry name" value="TorD-like"/>
    <property type="match status" value="1"/>
</dbReference>
<dbReference type="NCBIfam" id="TIGR00684">
    <property type="entry name" value="narJ"/>
    <property type="match status" value="1"/>
</dbReference>
<dbReference type="Pfam" id="PF02613">
    <property type="entry name" value="Nitrate_red_del"/>
    <property type="match status" value="1"/>
</dbReference>
<sequence>MAMTYRALAVLLRYPTREVQELADAAVAAIETEALVPPPIRRALAHFAADLAAGDLFDVQERYVWLFDRTRSLSLNLYEHVHGESRERGPAMVALLELYRARGLELSASELPDHLPVFLEFLSTLPDAEAASLLGEASHVLAALGQRLHKRDSPYRAIFGALSALAGDPADADALAALMQEPDDDPGDLEAMDRLWAETAVTFGPADVGCPKADALVGAMAIPPTPARRGAGAAA</sequence>
<organism evidence="2 3">
    <name type="scientific">Sphingomonas oligophenolica</name>
    <dbReference type="NCBI Taxonomy" id="301154"/>
    <lineage>
        <taxon>Bacteria</taxon>
        <taxon>Pseudomonadati</taxon>
        <taxon>Pseudomonadota</taxon>
        <taxon>Alphaproteobacteria</taxon>
        <taxon>Sphingomonadales</taxon>
        <taxon>Sphingomonadaceae</taxon>
        <taxon>Sphingomonas</taxon>
    </lineage>
</organism>
<evidence type="ECO:0000313" key="2">
    <source>
        <dbReference type="EMBL" id="MEN2788892.1"/>
    </source>
</evidence>
<dbReference type="PANTHER" id="PTHR43680">
    <property type="entry name" value="NITRATE REDUCTASE MOLYBDENUM COFACTOR ASSEMBLY CHAPERONE"/>
    <property type="match status" value="1"/>
</dbReference>
<accession>A0ABU9XZD5</accession>
<dbReference type="PANTHER" id="PTHR43680:SF2">
    <property type="entry name" value="NITRATE REDUCTASE MOLYBDENUM COFACTOR ASSEMBLY CHAPERONE NARJ"/>
    <property type="match status" value="1"/>
</dbReference>
<dbReference type="InterPro" id="IPR036411">
    <property type="entry name" value="TorD-like_sf"/>
</dbReference>
<dbReference type="InterPro" id="IPR003765">
    <property type="entry name" value="NO3_reductase_chaperone_NarJ"/>
</dbReference>
<dbReference type="InterPro" id="IPR020945">
    <property type="entry name" value="DMSO/NO3_reduct_chaperone"/>
</dbReference>
<keyword evidence="3" id="KW-1185">Reference proteome</keyword>
<evidence type="ECO:0000313" key="3">
    <source>
        <dbReference type="Proteomes" id="UP001419910"/>
    </source>
</evidence>
<evidence type="ECO:0000256" key="1">
    <source>
        <dbReference type="ARBA" id="ARBA00023063"/>
    </source>
</evidence>
<gene>
    <name evidence="2" type="primary">narJ</name>
    <name evidence="2" type="ORF">ABC974_04575</name>
</gene>
<protein>
    <submittedName>
        <fullName evidence="2">Nitrate reductase molybdenum cofactor assembly chaperone</fullName>
    </submittedName>
</protein>
<name>A0ABU9XZD5_9SPHN</name>
<dbReference type="RefSeq" id="WP_343891549.1">
    <property type="nucleotide sequence ID" value="NZ_BAAAEH010000047.1"/>
</dbReference>
<proteinExistence type="predicted"/>